<dbReference type="GO" id="GO:0002949">
    <property type="term" value="P:tRNA threonylcarbamoyladenosine modification"/>
    <property type="evidence" value="ECO:0007669"/>
    <property type="project" value="InterPro"/>
</dbReference>
<protein>
    <recommendedName>
        <fullName evidence="3">tRNA threonylcarbamoyladenosine biosynthesis protein TsaE</fullName>
    </recommendedName>
    <alternativeName>
        <fullName evidence="10">t(6)A37 threonylcarbamoyladenosine biosynthesis protein TsaE</fullName>
    </alternativeName>
</protein>
<dbReference type="Proteomes" id="UP001145072">
    <property type="component" value="Unassembled WGS sequence"/>
</dbReference>
<evidence type="ECO:0000256" key="3">
    <source>
        <dbReference type="ARBA" id="ARBA00019010"/>
    </source>
</evidence>
<dbReference type="InterPro" id="IPR027417">
    <property type="entry name" value="P-loop_NTPase"/>
</dbReference>
<dbReference type="FunFam" id="3.40.50.300:FF:000777">
    <property type="entry name" value="tRNA (N6-adenosine(37)-N6)-threonylcarbamoyltransferase complex ATPase TsaE"/>
    <property type="match status" value="1"/>
</dbReference>
<evidence type="ECO:0000256" key="4">
    <source>
        <dbReference type="ARBA" id="ARBA00022490"/>
    </source>
</evidence>
<comment type="similarity">
    <text evidence="2">Belongs to the TsaE family.</text>
</comment>
<dbReference type="GO" id="GO:0005524">
    <property type="term" value="F:ATP binding"/>
    <property type="evidence" value="ECO:0007669"/>
    <property type="project" value="UniProtKB-KW"/>
</dbReference>
<evidence type="ECO:0000256" key="6">
    <source>
        <dbReference type="ARBA" id="ARBA00022723"/>
    </source>
</evidence>
<evidence type="ECO:0000313" key="11">
    <source>
        <dbReference type="EMBL" id="MDC3421551.1"/>
    </source>
</evidence>
<keyword evidence="9" id="KW-0460">Magnesium</keyword>
<comment type="caution">
    <text evidence="11">The sequence shown here is derived from an EMBL/GenBank/DDBJ whole genome shotgun (WGS) entry which is preliminary data.</text>
</comment>
<evidence type="ECO:0000256" key="2">
    <source>
        <dbReference type="ARBA" id="ARBA00007599"/>
    </source>
</evidence>
<evidence type="ECO:0000256" key="9">
    <source>
        <dbReference type="ARBA" id="ARBA00022842"/>
    </source>
</evidence>
<dbReference type="AlphaFoldDB" id="A0A9X3WNR1"/>
<proteinExistence type="inferred from homology"/>
<dbReference type="InterPro" id="IPR003442">
    <property type="entry name" value="T6A_TsaE"/>
</dbReference>
<evidence type="ECO:0000313" key="12">
    <source>
        <dbReference type="Proteomes" id="UP001145072"/>
    </source>
</evidence>
<evidence type="ECO:0000256" key="5">
    <source>
        <dbReference type="ARBA" id="ARBA00022694"/>
    </source>
</evidence>
<comment type="subcellular location">
    <subcellularLocation>
        <location evidence="1">Cytoplasm</location>
    </subcellularLocation>
</comment>
<reference evidence="11" key="1">
    <citation type="submission" date="2022-06" db="EMBL/GenBank/DDBJ databases">
        <title>Aquibacillus sp. a new bacterium isolated from soil saline samples.</title>
        <authorList>
            <person name="Galisteo C."/>
            <person name="De La Haba R."/>
            <person name="Sanchez-Porro C."/>
            <person name="Ventosa A."/>
        </authorList>
    </citation>
    <scope>NUCLEOTIDE SEQUENCE</scope>
    <source>
        <strain evidence="11">JCM 12387</strain>
    </source>
</reference>
<dbReference type="GO" id="GO:0005737">
    <property type="term" value="C:cytoplasm"/>
    <property type="evidence" value="ECO:0007669"/>
    <property type="project" value="UniProtKB-SubCell"/>
</dbReference>
<dbReference type="PANTHER" id="PTHR33540:SF2">
    <property type="entry name" value="TRNA THREONYLCARBAMOYLADENOSINE BIOSYNTHESIS PROTEIN TSAE"/>
    <property type="match status" value="1"/>
</dbReference>
<dbReference type="Gene3D" id="3.40.50.300">
    <property type="entry name" value="P-loop containing nucleotide triphosphate hydrolases"/>
    <property type="match status" value="1"/>
</dbReference>
<evidence type="ECO:0000256" key="10">
    <source>
        <dbReference type="ARBA" id="ARBA00032441"/>
    </source>
</evidence>
<organism evidence="11 12">
    <name type="scientific">Aquibacillus koreensis</name>
    <dbReference type="NCBI Taxonomy" id="279446"/>
    <lineage>
        <taxon>Bacteria</taxon>
        <taxon>Bacillati</taxon>
        <taxon>Bacillota</taxon>
        <taxon>Bacilli</taxon>
        <taxon>Bacillales</taxon>
        <taxon>Bacillaceae</taxon>
        <taxon>Aquibacillus</taxon>
    </lineage>
</organism>
<dbReference type="GO" id="GO:0046872">
    <property type="term" value="F:metal ion binding"/>
    <property type="evidence" value="ECO:0007669"/>
    <property type="project" value="UniProtKB-KW"/>
</dbReference>
<accession>A0A9X3WNR1</accession>
<keyword evidence="12" id="KW-1185">Reference proteome</keyword>
<keyword evidence="8" id="KW-0067">ATP-binding</keyword>
<keyword evidence="4" id="KW-0963">Cytoplasm</keyword>
<evidence type="ECO:0000256" key="8">
    <source>
        <dbReference type="ARBA" id="ARBA00022840"/>
    </source>
</evidence>
<gene>
    <name evidence="11" type="primary">tsaE</name>
    <name evidence="11" type="ORF">NC661_14335</name>
</gene>
<dbReference type="SUPFAM" id="SSF52540">
    <property type="entry name" value="P-loop containing nucleoside triphosphate hydrolases"/>
    <property type="match status" value="1"/>
</dbReference>
<sequence>MNELEIITHTTEETMRLAEELAQLVRPGDVITLEGDLGAGKTTFTKGLGSGLGVTRTINSPTYTIVKEYRGELPLYHMDVYRLEDSDEDIGFDEYFHSDGISVVEWASFIEAFLPEKRLDIVIRAVDEHTRKITFYPRGDSFEKICEELAR</sequence>
<keyword evidence="7" id="KW-0547">Nucleotide-binding</keyword>
<dbReference type="Pfam" id="PF02367">
    <property type="entry name" value="TsaE"/>
    <property type="match status" value="1"/>
</dbReference>
<dbReference type="NCBIfam" id="TIGR00150">
    <property type="entry name" value="T6A_YjeE"/>
    <property type="match status" value="1"/>
</dbReference>
<evidence type="ECO:0000256" key="7">
    <source>
        <dbReference type="ARBA" id="ARBA00022741"/>
    </source>
</evidence>
<dbReference type="RefSeq" id="WP_259870105.1">
    <property type="nucleotide sequence ID" value="NZ_JAMQJZ010000011.1"/>
</dbReference>
<dbReference type="EMBL" id="JAMQJZ010000011">
    <property type="protein sequence ID" value="MDC3421551.1"/>
    <property type="molecule type" value="Genomic_DNA"/>
</dbReference>
<dbReference type="PANTHER" id="PTHR33540">
    <property type="entry name" value="TRNA THREONYLCARBAMOYLADENOSINE BIOSYNTHESIS PROTEIN TSAE"/>
    <property type="match status" value="1"/>
</dbReference>
<keyword evidence="6" id="KW-0479">Metal-binding</keyword>
<name>A0A9X3WNR1_9BACI</name>
<keyword evidence="5" id="KW-0819">tRNA processing</keyword>
<evidence type="ECO:0000256" key="1">
    <source>
        <dbReference type="ARBA" id="ARBA00004496"/>
    </source>
</evidence>